<proteinExistence type="predicted"/>
<organism evidence="1 2">
    <name type="scientific">Chryseobacterium fistulae</name>
    <dbReference type="NCBI Taxonomy" id="2675058"/>
    <lineage>
        <taxon>Bacteria</taxon>
        <taxon>Pseudomonadati</taxon>
        <taxon>Bacteroidota</taxon>
        <taxon>Flavobacteriia</taxon>
        <taxon>Flavobacteriales</taxon>
        <taxon>Weeksellaceae</taxon>
        <taxon>Chryseobacterium group</taxon>
        <taxon>Chryseobacterium</taxon>
    </lineage>
</organism>
<evidence type="ECO:0000313" key="1">
    <source>
        <dbReference type="EMBL" id="CAA7386716.1"/>
    </source>
</evidence>
<protein>
    <submittedName>
        <fullName evidence="1">Uncharacterized protein</fullName>
    </submittedName>
</protein>
<dbReference type="AlphaFoldDB" id="A0A6N4XRE9"/>
<gene>
    <name evidence="1" type="ORF">CHRY9393_01016</name>
</gene>
<sequence>MAIIYFELKSLVSKDLVRIICMKIDIELQG</sequence>
<name>A0A6N4XRE9_9FLAO</name>
<keyword evidence="2" id="KW-1185">Reference proteome</keyword>
<accession>A0A6N4XRE9</accession>
<dbReference type="EMBL" id="CACVBY010000015">
    <property type="protein sequence ID" value="CAA7386716.1"/>
    <property type="molecule type" value="Genomic_DNA"/>
</dbReference>
<dbReference type="Proteomes" id="UP000445309">
    <property type="component" value="Unassembled WGS sequence"/>
</dbReference>
<evidence type="ECO:0000313" key="2">
    <source>
        <dbReference type="Proteomes" id="UP000445309"/>
    </source>
</evidence>
<reference evidence="1 2" key="1">
    <citation type="submission" date="2020-01" db="EMBL/GenBank/DDBJ databases">
        <authorList>
            <person name="Rodrigo-Torres L."/>
            <person name="Arahal R. D."/>
            <person name="Lucena T."/>
        </authorList>
    </citation>
    <scope>NUCLEOTIDE SEQUENCE [LARGE SCALE GENOMIC DNA]</scope>
    <source>
        <strain evidence="1 2">CECT 9393</strain>
    </source>
</reference>